<name>A0A7K0C6Z7_9ACTN</name>
<accession>A0A7K0C6Z7</accession>
<dbReference type="GO" id="GO:0032259">
    <property type="term" value="P:methylation"/>
    <property type="evidence" value="ECO:0007669"/>
    <property type="project" value="UniProtKB-KW"/>
</dbReference>
<dbReference type="Gene3D" id="3.40.50.150">
    <property type="entry name" value="Vaccinia Virus protein VP39"/>
    <property type="match status" value="1"/>
</dbReference>
<dbReference type="GO" id="GO:0043770">
    <property type="term" value="F:demethylmenaquinone methyltransferase activity"/>
    <property type="evidence" value="ECO:0007669"/>
    <property type="project" value="UniProtKB-EC"/>
</dbReference>
<keyword evidence="3" id="KW-1185">Reference proteome</keyword>
<reference evidence="2 3" key="1">
    <citation type="submission" date="2019-10" db="EMBL/GenBank/DDBJ databases">
        <title>Actinomadura rubteroloni sp. nov. and Actinomadura macrotermitis sp. nov., isolated from the gut of fungus growing-termite Macrotermes natalensis.</title>
        <authorList>
            <person name="Benndorf R."/>
            <person name="Martin K."/>
            <person name="Kuefner M."/>
            <person name="De Beer W."/>
            <person name="Kaster A.-K."/>
            <person name="Vollmers J."/>
            <person name="Poulsen M."/>
            <person name="Beemelmanns C."/>
        </authorList>
    </citation>
    <scope>NUCLEOTIDE SEQUENCE [LARGE SCALE GENOMIC DNA]</scope>
    <source>
        <strain evidence="2 3">RB68</strain>
    </source>
</reference>
<dbReference type="EC" id="2.1.1.163" evidence="2"/>
<evidence type="ECO:0000313" key="2">
    <source>
        <dbReference type="EMBL" id="MQY09213.1"/>
    </source>
</evidence>
<dbReference type="EMBL" id="WEGH01000005">
    <property type="protein sequence ID" value="MQY09213.1"/>
    <property type="molecule type" value="Genomic_DNA"/>
</dbReference>
<dbReference type="InterPro" id="IPR041698">
    <property type="entry name" value="Methyltransf_25"/>
</dbReference>
<dbReference type="Pfam" id="PF13649">
    <property type="entry name" value="Methyltransf_25"/>
    <property type="match status" value="1"/>
</dbReference>
<organism evidence="2 3">
    <name type="scientific">Actinomadura macrotermitis</name>
    <dbReference type="NCBI Taxonomy" id="2585200"/>
    <lineage>
        <taxon>Bacteria</taxon>
        <taxon>Bacillati</taxon>
        <taxon>Actinomycetota</taxon>
        <taxon>Actinomycetes</taxon>
        <taxon>Streptosporangiales</taxon>
        <taxon>Thermomonosporaceae</taxon>
        <taxon>Actinomadura</taxon>
    </lineage>
</organism>
<dbReference type="PANTHER" id="PTHR43591">
    <property type="entry name" value="METHYLTRANSFERASE"/>
    <property type="match status" value="1"/>
</dbReference>
<keyword evidence="2" id="KW-0489">Methyltransferase</keyword>
<dbReference type="RefSeq" id="WP_153540656.1">
    <property type="nucleotide sequence ID" value="NZ_WEGH01000005.1"/>
</dbReference>
<dbReference type="PANTHER" id="PTHR43591:SF24">
    <property type="entry name" value="2-METHOXY-6-POLYPRENYL-1,4-BENZOQUINOL METHYLASE, MITOCHONDRIAL"/>
    <property type="match status" value="1"/>
</dbReference>
<dbReference type="Proteomes" id="UP000487268">
    <property type="component" value="Unassembled WGS sequence"/>
</dbReference>
<dbReference type="OrthoDB" id="4571118at2"/>
<keyword evidence="2" id="KW-0808">Transferase</keyword>
<dbReference type="SUPFAM" id="SSF53335">
    <property type="entry name" value="S-adenosyl-L-methionine-dependent methyltransferases"/>
    <property type="match status" value="1"/>
</dbReference>
<gene>
    <name evidence="2" type="primary">ubiE_10</name>
    <name evidence="2" type="ORF">ACRB68_73270</name>
</gene>
<proteinExistence type="predicted"/>
<dbReference type="AlphaFoldDB" id="A0A7K0C6Z7"/>
<evidence type="ECO:0000259" key="1">
    <source>
        <dbReference type="Pfam" id="PF13649"/>
    </source>
</evidence>
<keyword evidence="2" id="KW-0830">Ubiquinone</keyword>
<feature type="domain" description="Methyltransferase" evidence="1">
    <location>
        <begin position="47"/>
        <end position="143"/>
    </location>
</feature>
<dbReference type="InterPro" id="IPR029063">
    <property type="entry name" value="SAM-dependent_MTases_sf"/>
</dbReference>
<protein>
    <submittedName>
        <fullName evidence="2">Ubiquinone/menaquinone biosynthesis C-methyltransferase UbiE</fullName>
        <ecNumber evidence="2">2.1.1.163</ecNumber>
    </submittedName>
</protein>
<sequence length="234" mass="24392">MILKDVTARYTPSEAWFYDRFIAGAVLATVSGLIDRLVAGVPADGSVLEVGSGGGRFALRLAERGAGLHVTGVDLSAGQVARAARRARAGTVAGRVGFQVGSALETAFPDEHFHAVVSIGSIKHWPDRDKGMAEMARVLRPGGLLLVAEVDRGCALADARAFVARLGLPRPLAEPALWGFRTYIAGQGLDLDEGRALVAGLPLVRAGAERLPGTPLLTISGVRRAAPDDAAGVR</sequence>
<comment type="caution">
    <text evidence="2">The sequence shown here is derived from an EMBL/GenBank/DDBJ whole genome shotgun (WGS) entry which is preliminary data.</text>
</comment>
<dbReference type="CDD" id="cd02440">
    <property type="entry name" value="AdoMet_MTases"/>
    <property type="match status" value="1"/>
</dbReference>
<evidence type="ECO:0000313" key="3">
    <source>
        <dbReference type="Proteomes" id="UP000487268"/>
    </source>
</evidence>